<dbReference type="SUPFAM" id="SSF56112">
    <property type="entry name" value="Protein kinase-like (PK-like)"/>
    <property type="match status" value="1"/>
</dbReference>
<dbReference type="InterPro" id="IPR011009">
    <property type="entry name" value="Kinase-like_dom_sf"/>
</dbReference>
<evidence type="ECO:0000313" key="2">
    <source>
        <dbReference type="Proteomes" id="UP000236546"/>
    </source>
</evidence>
<dbReference type="Proteomes" id="UP000236546">
    <property type="component" value="Unassembled WGS sequence"/>
</dbReference>
<organism evidence="1 2">
    <name type="scientific">Trichoderma gamsii</name>
    <dbReference type="NCBI Taxonomy" id="398673"/>
    <lineage>
        <taxon>Eukaryota</taxon>
        <taxon>Fungi</taxon>
        <taxon>Dikarya</taxon>
        <taxon>Ascomycota</taxon>
        <taxon>Pezizomycotina</taxon>
        <taxon>Sordariomycetes</taxon>
        <taxon>Hypocreomycetidae</taxon>
        <taxon>Hypocreales</taxon>
        <taxon>Hypocreaceae</taxon>
        <taxon>Trichoderma</taxon>
    </lineage>
</organism>
<accession>A0A2K0T402</accession>
<gene>
    <name evidence="1" type="ORF">TGAMA5MH_07890</name>
</gene>
<dbReference type="OrthoDB" id="2942798at2759"/>
<proteinExistence type="predicted"/>
<sequence length="241" mass="27769">MSDTPPGLYRERAASPPRDVETVTFWLGTRSITGTGEVYNSKHRNVRRLTIQPKWFDKIATTALSICPKFAQPRLQKWFPEWYLPRNIVLKTQKKNWENEFHAEIKYYKALESLQGTYIPKYLGATEFNGVKGHVLSDVGGICMADIDEDNEAIAPAIEKLFRHTISEVAAMGYYQNDMRLDNFHLVGDKIVIVDLEQMGRFSPQFNLEGITGFLVQKVTAIFAKYQRGMRDRFTSDLYED</sequence>
<reference evidence="1 2" key="1">
    <citation type="submission" date="2017-02" db="EMBL/GenBank/DDBJ databases">
        <title>Genomes of Trichoderma spp. with biocontrol activity.</title>
        <authorList>
            <person name="Gardiner D."/>
            <person name="Kazan K."/>
            <person name="Vos C."/>
            <person name="Harvey P."/>
        </authorList>
    </citation>
    <scope>NUCLEOTIDE SEQUENCE [LARGE SCALE GENOMIC DNA]</scope>
    <source>
        <strain evidence="1 2">A5MH</strain>
    </source>
</reference>
<evidence type="ECO:0008006" key="3">
    <source>
        <dbReference type="Google" id="ProtNLM"/>
    </source>
</evidence>
<dbReference type="EMBL" id="MTYH01000072">
    <property type="protein sequence ID" value="PNP40235.1"/>
    <property type="molecule type" value="Genomic_DNA"/>
</dbReference>
<name>A0A2K0T402_9HYPO</name>
<comment type="caution">
    <text evidence="1">The sequence shown here is derived from an EMBL/GenBank/DDBJ whole genome shotgun (WGS) entry which is preliminary data.</text>
</comment>
<evidence type="ECO:0000313" key="1">
    <source>
        <dbReference type="EMBL" id="PNP40235.1"/>
    </source>
</evidence>
<dbReference type="AlphaFoldDB" id="A0A2K0T402"/>
<protein>
    <recommendedName>
        <fullName evidence="3">Protein kinase domain-containing protein</fullName>
    </recommendedName>
</protein>